<accession>A0ABN3MEZ6</accession>
<dbReference type="RefSeq" id="WP_344384699.1">
    <property type="nucleotide sequence ID" value="NZ_BAAATA010000028.1"/>
</dbReference>
<dbReference type="SUPFAM" id="SSF117987">
    <property type="entry name" value="CRISPR-associated protein"/>
    <property type="match status" value="2"/>
</dbReference>
<evidence type="ECO:0000313" key="2">
    <source>
        <dbReference type="Proteomes" id="UP001501358"/>
    </source>
</evidence>
<dbReference type="Gene3D" id="3.30.70.1210">
    <property type="entry name" value="Crispr-associated protein, domain 2"/>
    <property type="match status" value="1"/>
</dbReference>
<organism evidence="1 2">
    <name type="scientific">Streptomyces thermolineatus</name>
    <dbReference type="NCBI Taxonomy" id="44033"/>
    <lineage>
        <taxon>Bacteria</taxon>
        <taxon>Bacillati</taxon>
        <taxon>Actinomycetota</taxon>
        <taxon>Actinomycetes</taxon>
        <taxon>Kitasatosporales</taxon>
        <taxon>Streptomycetaceae</taxon>
        <taxon>Streptomyces</taxon>
    </lineage>
</organism>
<proteinExistence type="predicted"/>
<dbReference type="Proteomes" id="UP001501358">
    <property type="component" value="Unassembled WGS sequence"/>
</dbReference>
<reference evidence="1 2" key="1">
    <citation type="journal article" date="2019" name="Int. J. Syst. Evol. Microbiol.">
        <title>The Global Catalogue of Microorganisms (GCM) 10K type strain sequencing project: providing services to taxonomists for standard genome sequencing and annotation.</title>
        <authorList>
            <consortium name="The Broad Institute Genomics Platform"/>
            <consortium name="The Broad Institute Genome Sequencing Center for Infectious Disease"/>
            <person name="Wu L."/>
            <person name="Ma J."/>
        </authorList>
    </citation>
    <scope>NUCLEOTIDE SEQUENCE [LARGE SCALE GENOMIC DNA]</scope>
    <source>
        <strain evidence="1 2">JCM 6307</strain>
    </source>
</reference>
<name>A0ABN3MEZ6_9ACTN</name>
<evidence type="ECO:0000313" key="1">
    <source>
        <dbReference type="EMBL" id="GAA2500738.1"/>
    </source>
</evidence>
<dbReference type="NCBIfam" id="TIGR01907">
    <property type="entry name" value="casE_Cse3"/>
    <property type="match status" value="1"/>
</dbReference>
<protein>
    <submittedName>
        <fullName evidence="1">Type I-E CRISPR-associated protein Cas6/Cse3/CasE</fullName>
    </submittedName>
</protein>
<dbReference type="CDD" id="cd09727">
    <property type="entry name" value="Cas6_I-E"/>
    <property type="match status" value="1"/>
</dbReference>
<dbReference type="InterPro" id="IPR010179">
    <property type="entry name" value="CRISPR-assoc_prot_Cse3"/>
</dbReference>
<keyword evidence="2" id="KW-1185">Reference proteome</keyword>
<dbReference type="SMART" id="SM01101">
    <property type="entry name" value="CRISPR_assoc"/>
    <property type="match status" value="1"/>
</dbReference>
<gene>
    <name evidence="1" type="primary">cas6e</name>
    <name evidence="1" type="ORF">GCM10010406_41570</name>
</gene>
<sequence length="223" mass="24375">MTLWLTLIQPDTRHRDARRDLTSAVGMHHRLMMLFPDGLGPAARQELGVLFRVEEPPAGTPGGIRVLLQSRTRPDLDRLPAAYGKAVTKDISPLLEQFAAGRGVRYRIDANAVRKPGHTTRQATGAKAVVPLTGADAEAWWARQAEERTGLKLTSLHSTPLTAARGERGQDKRQVKHARTRFDGTAVITDPDLLRTRLLEGIGRGKAYGCGLLSLAPATPQTR</sequence>
<comment type="caution">
    <text evidence="1">The sequence shown here is derived from an EMBL/GenBank/DDBJ whole genome shotgun (WGS) entry which is preliminary data.</text>
</comment>
<dbReference type="EMBL" id="BAAATA010000028">
    <property type="protein sequence ID" value="GAA2500738.1"/>
    <property type="molecule type" value="Genomic_DNA"/>
</dbReference>
<dbReference type="Pfam" id="PF08798">
    <property type="entry name" value="CRISPR_assoc"/>
    <property type="match status" value="1"/>
</dbReference>
<dbReference type="Gene3D" id="3.30.70.1200">
    <property type="entry name" value="Crispr-associated protein, domain 1"/>
    <property type="match status" value="1"/>
</dbReference>